<gene>
    <name evidence="8" type="primary">tdk</name>
    <name evidence="11" type="ORF">SR858_10220</name>
</gene>
<organism evidence="11 12">
    <name type="scientific">Duganella zoogloeoides</name>
    <dbReference type="NCBI Taxonomy" id="75659"/>
    <lineage>
        <taxon>Bacteria</taxon>
        <taxon>Pseudomonadati</taxon>
        <taxon>Pseudomonadota</taxon>
        <taxon>Betaproteobacteria</taxon>
        <taxon>Burkholderiales</taxon>
        <taxon>Oxalobacteraceae</taxon>
        <taxon>Telluria group</taxon>
        <taxon>Duganella</taxon>
    </lineage>
</organism>
<feature type="binding site" evidence="8">
    <location>
        <begin position="9"/>
        <end position="16"/>
    </location>
    <ligand>
        <name>ATP</name>
        <dbReference type="ChEBI" id="CHEBI:30616"/>
    </ligand>
</feature>
<dbReference type="RefSeq" id="WP_019920678.1">
    <property type="nucleotide sequence ID" value="NZ_CP140152.1"/>
</dbReference>
<comment type="catalytic activity">
    <reaction evidence="8 9">
        <text>thymidine + ATP = dTMP + ADP + H(+)</text>
        <dbReference type="Rhea" id="RHEA:19129"/>
        <dbReference type="ChEBI" id="CHEBI:15378"/>
        <dbReference type="ChEBI" id="CHEBI:17748"/>
        <dbReference type="ChEBI" id="CHEBI:30616"/>
        <dbReference type="ChEBI" id="CHEBI:63528"/>
        <dbReference type="ChEBI" id="CHEBI:456216"/>
        <dbReference type="EC" id="2.7.1.21"/>
    </reaction>
</comment>
<protein>
    <recommendedName>
        <fullName evidence="2 8">Thymidine kinase</fullName>
        <ecNumber evidence="2 8">2.7.1.21</ecNumber>
    </recommendedName>
</protein>
<feature type="active site" description="Proton acceptor" evidence="8">
    <location>
        <position position="84"/>
    </location>
</feature>
<dbReference type="Gene3D" id="3.30.60.20">
    <property type="match status" value="1"/>
</dbReference>
<keyword evidence="8" id="KW-0963">Cytoplasm</keyword>
<keyword evidence="3 8" id="KW-0237">DNA synthesis</keyword>
<keyword evidence="8" id="KW-0479">Metal-binding</keyword>
<evidence type="ECO:0000313" key="11">
    <source>
        <dbReference type="EMBL" id="WQH06673.1"/>
    </source>
</evidence>
<accession>A0ABZ0Y3P8</accession>
<evidence type="ECO:0000256" key="9">
    <source>
        <dbReference type="RuleBase" id="RU000544"/>
    </source>
</evidence>
<evidence type="ECO:0000256" key="10">
    <source>
        <dbReference type="RuleBase" id="RU004165"/>
    </source>
</evidence>
<evidence type="ECO:0000256" key="5">
    <source>
        <dbReference type="ARBA" id="ARBA00022741"/>
    </source>
</evidence>
<proteinExistence type="inferred from homology"/>
<feature type="binding site" evidence="8">
    <location>
        <position position="181"/>
    </location>
    <ligand>
        <name>Zn(2+)</name>
        <dbReference type="ChEBI" id="CHEBI:29105"/>
    </ligand>
</feature>
<comment type="subunit">
    <text evidence="8">Homotetramer.</text>
</comment>
<dbReference type="Proteomes" id="UP001326110">
    <property type="component" value="Chromosome"/>
</dbReference>
<dbReference type="SUPFAM" id="SSF52540">
    <property type="entry name" value="P-loop containing nucleoside triphosphate hydrolases"/>
    <property type="match status" value="1"/>
</dbReference>
<dbReference type="PANTHER" id="PTHR11441">
    <property type="entry name" value="THYMIDINE KINASE"/>
    <property type="match status" value="1"/>
</dbReference>
<feature type="binding site" evidence="8">
    <location>
        <position position="143"/>
    </location>
    <ligand>
        <name>Zn(2+)</name>
        <dbReference type="ChEBI" id="CHEBI:29105"/>
    </ligand>
</feature>
<dbReference type="GeneID" id="43162538"/>
<dbReference type="HAMAP" id="MF_00124">
    <property type="entry name" value="Thymidine_kinase"/>
    <property type="match status" value="1"/>
</dbReference>
<comment type="subcellular location">
    <subcellularLocation>
        <location evidence="8">Cytoplasm</location>
    </subcellularLocation>
</comment>
<dbReference type="InterPro" id="IPR001267">
    <property type="entry name" value="Thymidine_kinase"/>
</dbReference>
<dbReference type="PANTHER" id="PTHR11441:SF0">
    <property type="entry name" value="THYMIDINE KINASE, CYTOSOLIC"/>
    <property type="match status" value="1"/>
</dbReference>
<keyword evidence="6 8" id="KW-0418">Kinase</keyword>
<dbReference type="EMBL" id="CP140152">
    <property type="protein sequence ID" value="WQH06673.1"/>
    <property type="molecule type" value="Genomic_DNA"/>
</dbReference>
<evidence type="ECO:0000256" key="1">
    <source>
        <dbReference type="ARBA" id="ARBA00007587"/>
    </source>
</evidence>
<feature type="binding site" evidence="8">
    <location>
        <position position="141"/>
    </location>
    <ligand>
        <name>Zn(2+)</name>
        <dbReference type="ChEBI" id="CHEBI:29105"/>
    </ligand>
</feature>
<evidence type="ECO:0000256" key="3">
    <source>
        <dbReference type="ARBA" id="ARBA00022634"/>
    </source>
</evidence>
<dbReference type="GO" id="GO:0004797">
    <property type="term" value="F:thymidine kinase activity"/>
    <property type="evidence" value="ECO:0007669"/>
    <property type="project" value="UniProtKB-EC"/>
</dbReference>
<feature type="binding site" evidence="8">
    <location>
        <begin position="83"/>
        <end position="86"/>
    </location>
    <ligand>
        <name>ATP</name>
        <dbReference type="ChEBI" id="CHEBI:30616"/>
    </ligand>
</feature>
<dbReference type="NCBIfam" id="NF003300">
    <property type="entry name" value="PRK04296.1-5"/>
    <property type="match status" value="1"/>
</dbReference>
<evidence type="ECO:0000256" key="6">
    <source>
        <dbReference type="ARBA" id="ARBA00022777"/>
    </source>
</evidence>
<evidence type="ECO:0000256" key="8">
    <source>
        <dbReference type="HAMAP-Rule" id="MF_00124"/>
    </source>
</evidence>
<dbReference type="InterPro" id="IPR027417">
    <property type="entry name" value="P-loop_NTPase"/>
</dbReference>
<reference evidence="11 12" key="1">
    <citation type="submission" date="2023-11" db="EMBL/GenBank/DDBJ databases">
        <title>MicrobeMod: A computational toolkit for identifying prokaryotic methylation and restriction-modification with nanopore sequencing.</title>
        <authorList>
            <person name="Crits-Christoph A."/>
            <person name="Kang S.C."/>
            <person name="Lee H."/>
            <person name="Ostrov N."/>
        </authorList>
    </citation>
    <scope>NUCLEOTIDE SEQUENCE [LARGE SCALE GENOMIC DNA]</scope>
    <source>
        <strain evidence="11 12">ATCC 25935</strain>
    </source>
</reference>
<dbReference type="SUPFAM" id="SSF57716">
    <property type="entry name" value="Glucocorticoid receptor-like (DNA-binding domain)"/>
    <property type="match status" value="1"/>
</dbReference>
<evidence type="ECO:0000313" key="12">
    <source>
        <dbReference type="Proteomes" id="UP001326110"/>
    </source>
</evidence>
<keyword evidence="5 8" id="KW-0547">Nucleotide-binding</keyword>
<evidence type="ECO:0000256" key="2">
    <source>
        <dbReference type="ARBA" id="ARBA00012118"/>
    </source>
</evidence>
<evidence type="ECO:0000256" key="7">
    <source>
        <dbReference type="ARBA" id="ARBA00022840"/>
    </source>
</evidence>
<keyword evidence="12" id="KW-1185">Reference proteome</keyword>
<evidence type="ECO:0000256" key="4">
    <source>
        <dbReference type="ARBA" id="ARBA00022679"/>
    </source>
</evidence>
<keyword evidence="4 8" id="KW-0808">Transferase</keyword>
<dbReference type="Pfam" id="PF00265">
    <property type="entry name" value="TK"/>
    <property type="match status" value="1"/>
</dbReference>
<keyword evidence="7 8" id="KW-0067">ATP-binding</keyword>
<sequence length="186" mass="20367">MASLHFRYSAMNAGKSTYLLQVAHNYKENGMEVLLLTSALDGRDGFGVIASRIGLKSEATTYSADTDFAALLQDVKVACVLIDEAQFLTVAQVHQLHWWVHTTNTPVMCFGLRSDFQGNPFPGSAALLALADSLEEIKTICKCGKKATMNIRTDEHGVRVREGDQVLIGGNSAYRQVCARCFYTVA</sequence>
<dbReference type="PIRSF" id="PIRSF035805">
    <property type="entry name" value="TK_cell"/>
    <property type="match status" value="1"/>
</dbReference>
<name>A0ABZ0Y3P8_9BURK</name>
<dbReference type="Gene3D" id="3.40.50.300">
    <property type="entry name" value="P-loop containing nucleotide triphosphate hydrolases"/>
    <property type="match status" value="1"/>
</dbReference>
<comment type="similarity">
    <text evidence="1 8 10">Belongs to the thymidine kinase family.</text>
</comment>
<dbReference type="EC" id="2.7.1.21" evidence="2 8"/>
<keyword evidence="8" id="KW-0862">Zinc</keyword>
<feature type="binding site" evidence="8">
    <location>
        <position position="178"/>
    </location>
    <ligand>
        <name>Zn(2+)</name>
        <dbReference type="ChEBI" id="CHEBI:29105"/>
    </ligand>
</feature>